<feature type="region of interest" description="Disordered" evidence="1">
    <location>
        <begin position="181"/>
        <end position="206"/>
    </location>
</feature>
<feature type="compositionally biased region" description="Polar residues" evidence="1">
    <location>
        <begin position="102"/>
        <end position="114"/>
    </location>
</feature>
<dbReference type="PANTHER" id="PTHR40642">
    <property type="entry name" value="YALI0F31295P"/>
    <property type="match status" value="1"/>
</dbReference>
<evidence type="ECO:0000313" key="3">
    <source>
        <dbReference type="Proteomes" id="UP001174934"/>
    </source>
</evidence>
<reference evidence="2" key="1">
    <citation type="submission" date="2023-06" db="EMBL/GenBank/DDBJ databases">
        <title>Genome-scale phylogeny and comparative genomics of the fungal order Sordariales.</title>
        <authorList>
            <consortium name="Lawrence Berkeley National Laboratory"/>
            <person name="Hensen N."/>
            <person name="Bonometti L."/>
            <person name="Westerberg I."/>
            <person name="Brannstrom I.O."/>
            <person name="Guillou S."/>
            <person name="Cros-Aarteil S."/>
            <person name="Calhoun S."/>
            <person name="Haridas S."/>
            <person name="Kuo A."/>
            <person name="Mondo S."/>
            <person name="Pangilinan J."/>
            <person name="Riley R."/>
            <person name="LaButti K."/>
            <person name="Andreopoulos B."/>
            <person name="Lipzen A."/>
            <person name="Chen C."/>
            <person name="Yanf M."/>
            <person name="Daum C."/>
            <person name="Ng V."/>
            <person name="Clum A."/>
            <person name="Steindorff A."/>
            <person name="Ohm R."/>
            <person name="Martin F."/>
            <person name="Silar P."/>
            <person name="Natvig D."/>
            <person name="Lalanne C."/>
            <person name="Gautier V."/>
            <person name="Ament-velasquez S.L."/>
            <person name="Kruys A."/>
            <person name="Hutchinson M.I."/>
            <person name="Powell A.J."/>
            <person name="Barry K."/>
            <person name="Miller A.N."/>
            <person name="Grigoriev I.V."/>
            <person name="Debuchy R."/>
            <person name="Gladieux P."/>
            <person name="Thoren M.H."/>
            <person name="Johannesson H."/>
        </authorList>
    </citation>
    <scope>NUCLEOTIDE SEQUENCE</scope>
    <source>
        <strain evidence="2">SMH3391-2</strain>
    </source>
</reference>
<evidence type="ECO:0000256" key="1">
    <source>
        <dbReference type="SAM" id="MobiDB-lite"/>
    </source>
</evidence>
<feature type="compositionally biased region" description="Polar residues" evidence="1">
    <location>
        <begin position="188"/>
        <end position="197"/>
    </location>
</feature>
<dbReference type="Proteomes" id="UP001174934">
    <property type="component" value="Unassembled WGS sequence"/>
</dbReference>
<name>A0AA40CA48_9PEZI</name>
<dbReference type="EMBL" id="JAULSR010000002">
    <property type="protein sequence ID" value="KAK0630124.1"/>
    <property type="molecule type" value="Genomic_DNA"/>
</dbReference>
<protein>
    <submittedName>
        <fullName evidence="2">Uncharacterized protein</fullName>
    </submittedName>
</protein>
<dbReference type="InterPro" id="IPR024526">
    <property type="entry name" value="DUF3807"/>
</dbReference>
<feature type="region of interest" description="Disordered" evidence="1">
    <location>
        <begin position="99"/>
        <end position="168"/>
    </location>
</feature>
<dbReference type="AlphaFoldDB" id="A0AA40CA48"/>
<feature type="compositionally biased region" description="Basic and acidic residues" evidence="1">
    <location>
        <begin position="156"/>
        <end position="168"/>
    </location>
</feature>
<evidence type="ECO:0000313" key="2">
    <source>
        <dbReference type="EMBL" id="KAK0630124.1"/>
    </source>
</evidence>
<dbReference type="Pfam" id="PF12720">
    <property type="entry name" value="DUF3807"/>
    <property type="match status" value="1"/>
</dbReference>
<sequence length="206" mass="23437">MAGASFKVPEISQAEMLDFHEAHFSKLATDHFQTHFLRPDDIATETTTTFDAHEESYLEEEYYEEDDDGLGYYEDGVKRTLTDEQIAIFRYSELEALRRAQENPTSKKVASQASRIDGPGQPVSTDAKGDPSDGEISDATPAVAPKKKKRKRSNKKQNERKPVIDLRKRTWDVVEQGLATLDYEGEENQQSTQSNAVQRRRISYDD</sequence>
<dbReference type="PANTHER" id="PTHR40642:SF1">
    <property type="entry name" value="YALI0F31295P"/>
    <property type="match status" value="1"/>
</dbReference>
<organism evidence="2 3">
    <name type="scientific">Bombardia bombarda</name>
    <dbReference type="NCBI Taxonomy" id="252184"/>
    <lineage>
        <taxon>Eukaryota</taxon>
        <taxon>Fungi</taxon>
        <taxon>Dikarya</taxon>
        <taxon>Ascomycota</taxon>
        <taxon>Pezizomycotina</taxon>
        <taxon>Sordariomycetes</taxon>
        <taxon>Sordariomycetidae</taxon>
        <taxon>Sordariales</taxon>
        <taxon>Lasiosphaeriaceae</taxon>
        <taxon>Bombardia</taxon>
    </lineage>
</organism>
<accession>A0AA40CA48</accession>
<comment type="caution">
    <text evidence="2">The sequence shown here is derived from an EMBL/GenBank/DDBJ whole genome shotgun (WGS) entry which is preliminary data.</text>
</comment>
<gene>
    <name evidence="2" type="ORF">B0T17DRAFT_490604</name>
</gene>
<feature type="compositionally biased region" description="Basic residues" evidence="1">
    <location>
        <begin position="145"/>
        <end position="155"/>
    </location>
</feature>
<keyword evidence="3" id="KW-1185">Reference proteome</keyword>
<proteinExistence type="predicted"/>